<protein>
    <submittedName>
        <fullName evidence="3">(S)-ureidoglycine aminohydrolase</fullName>
        <ecNumber evidence="3">3.5.3.26</ecNumber>
    </submittedName>
</protein>
<dbReference type="GO" id="GO:0071522">
    <property type="term" value="F:ureidoglycine aminohydrolase activity"/>
    <property type="evidence" value="ECO:0007669"/>
    <property type="project" value="UniProtKB-EC"/>
</dbReference>
<dbReference type="EMBL" id="JACHEF010000002">
    <property type="protein sequence ID" value="MBB6410237.1"/>
    <property type="molecule type" value="Genomic_DNA"/>
</dbReference>
<organism evidence="3 4">
    <name type="scientific">Mesorhizobium sangaii</name>
    <dbReference type="NCBI Taxonomy" id="505389"/>
    <lineage>
        <taxon>Bacteria</taxon>
        <taxon>Pseudomonadati</taxon>
        <taxon>Pseudomonadota</taxon>
        <taxon>Alphaproteobacteria</taxon>
        <taxon>Hyphomicrobiales</taxon>
        <taxon>Phyllobacteriaceae</taxon>
        <taxon>Mesorhizobium</taxon>
    </lineage>
</organism>
<dbReference type="SUPFAM" id="SSF51182">
    <property type="entry name" value="RmlC-like cupins"/>
    <property type="match status" value="1"/>
</dbReference>
<gene>
    <name evidence="3" type="ORF">HNQ71_002902</name>
</gene>
<reference evidence="3 4" key="1">
    <citation type="submission" date="2020-08" db="EMBL/GenBank/DDBJ databases">
        <title>Genomic Encyclopedia of Type Strains, Phase IV (KMG-IV): sequencing the most valuable type-strain genomes for metagenomic binning, comparative biology and taxonomic classification.</title>
        <authorList>
            <person name="Goeker M."/>
        </authorList>
    </citation>
    <scope>NUCLEOTIDE SEQUENCE [LARGE SCALE GENOMIC DNA]</scope>
    <source>
        <strain evidence="3 4">DSM 100039</strain>
    </source>
</reference>
<dbReference type="CDD" id="cd02212">
    <property type="entry name" value="cupin_UGlyAH_C"/>
    <property type="match status" value="1"/>
</dbReference>
<dbReference type="Pfam" id="PF07883">
    <property type="entry name" value="Cupin_2"/>
    <property type="match status" value="1"/>
</dbReference>
<sequence>MDTIRMPDRTYYAPHGGHPGQSELLTGRAVFTEAYAVIPRGVMQDIVTSALPFWDKTRVWILSRPLSGFAETFSQYIVEVAPGGGSERPEPDAGAEGALFVVEGELTVLLAGKKHVLRPGGFAFLPPGSGWTVRNAGKDDVRFHWIRKAYEAVDGLDAPEAFFATEQNIAPTPMPGTEGRWATTRFVDPADLRHDMHMTIVTLEPGAVIPFAETHVMEHGLYVLEGKAVYRLNQDWVEVEAGDYMWLRAFCPQACYAGGPGKFRYLLYKDVNRHAKLGGAGIARRAP</sequence>
<dbReference type="EC" id="3.5.3.26" evidence="3"/>
<feature type="domain" description="(S)-ureidoglycine aminohydrolase cupin" evidence="1">
    <location>
        <begin position="69"/>
        <end position="150"/>
    </location>
</feature>
<dbReference type="Gene3D" id="2.60.120.10">
    <property type="entry name" value="Jelly Rolls"/>
    <property type="match status" value="2"/>
</dbReference>
<evidence type="ECO:0000313" key="3">
    <source>
        <dbReference type="EMBL" id="MBB6410237.1"/>
    </source>
</evidence>
<keyword evidence="3" id="KW-0378">Hydrolase</keyword>
<dbReference type="NCBIfam" id="NF008373">
    <property type="entry name" value="PRK11171.1-2"/>
    <property type="match status" value="1"/>
</dbReference>
<accession>A0A841P4T9</accession>
<dbReference type="PANTHER" id="PTHR34571:SF1">
    <property type="entry name" value="(S)-UREIDOGLYCINE AMINOHYDROLASE"/>
    <property type="match status" value="1"/>
</dbReference>
<proteinExistence type="predicted"/>
<dbReference type="InterPro" id="IPR044697">
    <property type="entry name" value="UGlyAH_cupin_C"/>
</dbReference>
<dbReference type="NCBIfam" id="NF008376">
    <property type="entry name" value="PRK11171.1-5"/>
    <property type="match status" value="1"/>
</dbReference>
<name>A0A841P4T9_9HYPH</name>
<dbReference type="InterPro" id="IPR017627">
    <property type="entry name" value="UGHY"/>
</dbReference>
<keyword evidence="4" id="KW-1185">Reference proteome</keyword>
<dbReference type="InterPro" id="IPR044704">
    <property type="entry name" value="UGlyAH_cupin_N"/>
</dbReference>
<dbReference type="Proteomes" id="UP000556329">
    <property type="component" value="Unassembled WGS sequence"/>
</dbReference>
<comment type="caution">
    <text evidence="3">The sequence shown here is derived from an EMBL/GenBank/DDBJ whole genome shotgun (WGS) entry which is preliminary data.</text>
</comment>
<dbReference type="InterPro" id="IPR014710">
    <property type="entry name" value="RmlC-like_jellyroll"/>
</dbReference>
<dbReference type="Pfam" id="PF05899">
    <property type="entry name" value="Cupin_3"/>
    <property type="match status" value="1"/>
</dbReference>
<dbReference type="InterPro" id="IPR013096">
    <property type="entry name" value="Cupin_2"/>
</dbReference>
<dbReference type="AlphaFoldDB" id="A0A841P4T9"/>
<evidence type="ECO:0000259" key="1">
    <source>
        <dbReference type="Pfam" id="PF05899"/>
    </source>
</evidence>
<dbReference type="NCBIfam" id="TIGR03214">
    <property type="entry name" value="ura-cupin"/>
    <property type="match status" value="1"/>
</dbReference>
<dbReference type="CDD" id="cd02211">
    <property type="entry name" value="cupin_UGlyAH_N"/>
    <property type="match status" value="1"/>
</dbReference>
<feature type="domain" description="Cupin type-2" evidence="2">
    <location>
        <begin position="200"/>
        <end position="265"/>
    </location>
</feature>
<dbReference type="PANTHER" id="PTHR34571">
    <property type="entry name" value="(S)-UREIDOGLYCINE AMINOHYDROLASE"/>
    <property type="match status" value="1"/>
</dbReference>
<dbReference type="InterPro" id="IPR011051">
    <property type="entry name" value="RmlC_Cupin_sf"/>
</dbReference>
<dbReference type="NCBIfam" id="NF040771">
    <property type="entry name" value="AAH_UGLYAH2"/>
    <property type="match status" value="1"/>
</dbReference>
<evidence type="ECO:0000313" key="4">
    <source>
        <dbReference type="Proteomes" id="UP000556329"/>
    </source>
</evidence>
<dbReference type="RefSeq" id="WP_184873160.1">
    <property type="nucleotide sequence ID" value="NZ_JACHEF010000002.1"/>
</dbReference>
<dbReference type="InterPro" id="IPR008579">
    <property type="entry name" value="UGlyAH_Cupin_dom"/>
</dbReference>
<evidence type="ECO:0000259" key="2">
    <source>
        <dbReference type="Pfam" id="PF07883"/>
    </source>
</evidence>